<keyword evidence="1" id="KW-0732">Signal</keyword>
<dbReference type="Proteomes" id="UP001479436">
    <property type="component" value="Unassembled WGS sequence"/>
</dbReference>
<accession>A0ABR2WYI1</accession>
<organism evidence="2 3">
    <name type="scientific">Basidiobolus ranarum</name>
    <dbReference type="NCBI Taxonomy" id="34480"/>
    <lineage>
        <taxon>Eukaryota</taxon>
        <taxon>Fungi</taxon>
        <taxon>Fungi incertae sedis</taxon>
        <taxon>Zoopagomycota</taxon>
        <taxon>Entomophthoromycotina</taxon>
        <taxon>Basidiobolomycetes</taxon>
        <taxon>Basidiobolales</taxon>
        <taxon>Basidiobolaceae</taxon>
        <taxon>Basidiobolus</taxon>
    </lineage>
</organism>
<evidence type="ECO:0000313" key="2">
    <source>
        <dbReference type="EMBL" id="KAK9766603.1"/>
    </source>
</evidence>
<evidence type="ECO:0000313" key="3">
    <source>
        <dbReference type="Proteomes" id="UP001479436"/>
    </source>
</evidence>
<proteinExistence type="predicted"/>
<evidence type="ECO:0000256" key="1">
    <source>
        <dbReference type="SAM" id="SignalP"/>
    </source>
</evidence>
<comment type="caution">
    <text evidence="2">The sequence shown here is derived from an EMBL/GenBank/DDBJ whole genome shotgun (WGS) entry which is preliminary data.</text>
</comment>
<keyword evidence="3" id="KW-1185">Reference proteome</keyword>
<gene>
    <name evidence="2" type="ORF">K7432_004203</name>
</gene>
<sequence>MYFTWTKCTLLISIINIIHGKCDNPRSLQTAVTIQAPEQIHSSITNWLTISVLDVTILNQSNLTLGLYSPDISYIKDLEDFIPTDSTSTTRMGVIVNISPQVANLPTYFILYEPVNCTMFGMSPVKILDVVGNSPPIPVPTSTV</sequence>
<feature type="signal peptide" evidence="1">
    <location>
        <begin position="1"/>
        <end position="20"/>
    </location>
</feature>
<name>A0ABR2WYI1_9FUNG</name>
<feature type="chain" id="PRO_5045201550" evidence="1">
    <location>
        <begin position="21"/>
        <end position="144"/>
    </location>
</feature>
<reference evidence="2 3" key="1">
    <citation type="submission" date="2023-04" db="EMBL/GenBank/DDBJ databases">
        <title>Genome of Basidiobolus ranarum AG-B5.</title>
        <authorList>
            <person name="Stajich J.E."/>
            <person name="Carter-House D."/>
            <person name="Gryganskyi A."/>
        </authorList>
    </citation>
    <scope>NUCLEOTIDE SEQUENCE [LARGE SCALE GENOMIC DNA]</scope>
    <source>
        <strain evidence="2 3">AG-B5</strain>
    </source>
</reference>
<dbReference type="EMBL" id="JASJQH010000141">
    <property type="protein sequence ID" value="KAK9766603.1"/>
    <property type="molecule type" value="Genomic_DNA"/>
</dbReference>
<protein>
    <submittedName>
        <fullName evidence="2">Uncharacterized protein</fullName>
    </submittedName>
</protein>